<feature type="compositionally biased region" description="Basic residues" evidence="1">
    <location>
        <begin position="24"/>
        <end position="33"/>
    </location>
</feature>
<dbReference type="Proteomes" id="UP001153269">
    <property type="component" value="Unassembled WGS sequence"/>
</dbReference>
<dbReference type="EMBL" id="CADEAL010003941">
    <property type="protein sequence ID" value="CAB1447283.1"/>
    <property type="molecule type" value="Genomic_DNA"/>
</dbReference>
<sequence length="106" mass="11736">MPGMPDGQSTPGYTDVSDASRLPPNRHCHRRHRRHPIQYVPLCVSHQENKMLSGGTLQTPAQSLMRGLMMTSGKDLTQVPSRKMCPLAAAAADDETEEKQFTTLHP</sequence>
<dbReference type="AlphaFoldDB" id="A0A9N7VAL0"/>
<name>A0A9N7VAL0_PLEPL</name>
<evidence type="ECO:0000313" key="3">
    <source>
        <dbReference type="Proteomes" id="UP001153269"/>
    </source>
</evidence>
<comment type="caution">
    <text evidence="2">The sequence shown here is derived from an EMBL/GenBank/DDBJ whole genome shotgun (WGS) entry which is preliminary data.</text>
</comment>
<accession>A0A9N7VAL0</accession>
<evidence type="ECO:0000256" key="1">
    <source>
        <dbReference type="SAM" id="MobiDB-lite"/>
    </source>
</evidence>
<feature type="region of interest" description="Disordered" evidence="1">
    <location>
        <begin position="1"/>
        <end position="33"/>
    </location>
</feature>
<evidence type="ECO:0000313" key="2">
    <source>
        <dbReference type="EMBL" id="CAB1447283.1"/>
    </source>
</evidence>
<reference evidence="2" key="1">
    <citation type="submission" date="2020-03" db="EMBL/GenBank/DDBJ databases">
        <authorList>
            <person name="Weist P."/>
        </authorList>
    </citation>
    <scope>NUCLEOTIDE SEQUENCE</scope>
</reference>
<proteinExistence type="predicted"/>
<keyword evidence="3" id="KW-1185">Reference proteome</keyword>
<organism evidence="2 3">
    <name type="scientific">Pleuronectes platessa</name>
    <name type="common">European plaice</name>
    <dbReference type="NCBI Taxonomy" id="8262"/>
    <lineage>
        <taxon>Eukaryota</taxon>
        <taxon>Metazoa</taxon>
        <taxon>Chordata</taxon>
        <taxon>Craniata</taxon>
        <taxon>Vertebrata</taxon>
        <taxon>Euteleostomi</taxon>
        <taxon>Actinopterygii</taxon>
        <taxon>Neopterygii</taxon>
        <taxon>Teleostei</taxon>
        <taxon>Neoteleostei</taxon>
        <taxon>Acanthomorphata</taxon>
        <taxon>Carangaria</taxon>
        <taxon>Pleuronectiformes</taxon>
        <taxon>Pleuronectoidei</taxon>
        <taxon>Pleuronectidae</taxon>
        <taxon>Pleuronectes</taxon>
    </lineage>
</organism>
<protein>
    <submittedName>
        <fullName evidence="2">Uncharacterized protein</fullName>
    </submittedName>
</protein>
<gene>
    <name evidence="2" type="ORF">PLEPLA_LOCUS34977</name>
</gene>